<evidence type="ECO:0000256" key="6">
    <source>
        <dbReference type="ARBA" id="ARBA00022989"/>
    </source>
</evidence>
<dbReference type="InterPro" id="IPR050939">
    <property type="entry name" value="Olfactory_GPCR1"/>
</dbReference>
<dbReference type="Proteomes" id="UP001162483">
    <property type="component" value="Unassembled WGS sequence"/>
</dbReference>
<keyword evidence="7 13" id="KW-0297">G-protein coupled receptor</keyword>
<name>A0ABN9F8R9_9NEOB</name>
<evidence type="ECO:0000256" key="10">
    <source>
        <dbReference type="ARBA" id="ARBA00023170"/>
    </source>
</evidence>
<evidence type="ECO:0000256" key="12">
    <source>
        <dbReference type="ARBA" id="ARBA00023224"/>
    </source>
</evidence>
<evidence type="ECO:0000256" key="5">
    <source>
        <dbReference type="ARBA" id="ARBA00022725"/>
    </source>
</evidence>
<keyword evidence="8 14" id="KW-0472">Membrane</keyword>
<evidence type="ECO:0000256" key="2">
    <source>
        <dbReference type="ARBA" id="ARBA00022475"/>
    </source>
</evidence>
<dbReference type="PANTHER" id="PTHR24242">
    <property type="entry name" value="G-PROTEIN COUPLED RECEPTOR"/>
    <property type="match status" value="1"/>
</dbReference>
<feature type="transmembrane region" description="Helical" evidence="14">
    <location>
        <begin position="224"/>
        <end position="243"/>
    </location>
</feature>
<dbReference type="Pfam" id="PF13853">
    <property type="entry name" value="7tm_4"/>
    <property type="match status" value="1"/>
</dbReference>
<keyword evidence="11" id="KW-0325">Glycoprotein</keyword>
<reference evidence="16" key="1">
    <citation type="submission" date="2023-05" db="EMBL/GenBank/DDBJ databases">
        <authorList>
            <person name="Stuckert A."/>
        </authorList>
    </citation>
    <scope>NUCLEOTIDE SEQUENCE</scope>
</reference>
<keyword evidence="5 14" id="KW-0552">Olfaction</keyword>
<evidence type="ECO:0000313" key="17">
    <source>
        <dbReference type="Proteomes" id="UP001162483"/>
    </source>
</evidence>
<evidence type="ECO:0000256" key="4">
    <source>
        <dbReference type="ARBA" id="ARBA00022692"/>
    </source>
</evidence>
<dbReference type="Gene3D" id="1.20.1070.10">
    <property type="entry name" value="Rhodopsin 7-helix transmembrane proteins"/>
    <property type="match status" value="1"/>
</dbReference>
<keyword evidence="2 14" id="KW-1003">Cell membrane</keyword>
<dbReference type="InterPro" id="IPR017452">
    <property type="entry name" value="GPCR_Rhodpsn_7TM"/>
</dbReference>
<dbReference type="SUPFAM" id="SSF81321">
    <property type="entry name" value="Family A G protein-coupled receptor-like"/>
    <property type="match status" value="1"/>
</dbReference>
<dbReference type="PROSITE" id="PS50262">
    <property type="entry name" value="G_PROTEIN_RECEP_F1_2"/>
    <property type="match status" value="1"/>
</dbReference>
<keyword evidence="4 13" id="KW-0812">Transmembrane</keyword>
<evidence type="ECO:0000256" key="9">
    <source>
        <dbReference type="ARBA" id="ARBA00023157"/>
    </source>
</evidence>
<comment type="subcellular location">
    <subcellularLocation>
        <location evidence="1 14">Cell membrane</location>
        <topology evidence="1 14">Multi-pass membrane protein</topology>
    </subcellularLocation>
</comment>
<protein>
    <recommendedName>
        <fullName evidence="14">Olfactory receptor</fullName>
    </recommendedName>
</protein>
<accession>A0ABN9F8R9</accession>
<dbReference type="PRINTS" id="PR00237">
    <property type="entry name" value="GPCRRHODOPSN"/>
</dbReference>
<evidence type="ECO:0000256" key="11">
    <source>
        <dbReference type="ARBA" id="ARBA00023180"/>
    </source>
</evidence>
<comment type="caution">
    <text evidence="14">Lacks conserved residue(s) required for the propagation of feature annotation.</text>
</comment>
<dbReference type="InterPro" id="IPR000276">
    <property type="entry name" value="GPCR_Rhodpsn"/>
</dbReference>
<dbReference type="InterPro" id="IPR000725">
    <property type="entry name" value="Olfact_rcpt"/>
</dbReference>
<evidence type="ECO:0000313" key="16">
    <source>
        <dbReference type="EMBL" id="CAI9592237.1"/>
    </source>
</evidence>
<feature type="domain" description="G-protein coupled receptors family 1 profile" evidence="15">
    <location>
        <begin position="1"/>
        <end position="241"/>
    </location>
</feature>
<dbReference type="EMBL" id="CATNWA010016387">
    <property type="protein sequence ID" value="CAI9592237.1"/>
    <property type="molecule type" value="Genomic_DNA"/>
</dbReference>
<dbReference type="PANTHER" id="PTHR24242:SF253">
    <property type="entry name" value="OLFACTORY RECEPTOR-RELATED"/>
    <property type="match status" value="1"/>
</dbReference>
<evidence type="ECO:0000256" key="3">
    <source>
        <dbReference type="ARBA" id="ARBA00022606"/>
    </source>
</evidence>
<keyword evidence="12 13" id="KW-0807">Transducer</keyword>
<keyword evidence="9" id="KW-1015">Disulfide bond</keyword>
<evidence type="ECO:0000256" key="14">
    <source>
        <dbReference type="RuleBase" id="RU363047"/>
    </source>
</evidence>
<comment type="caution">
    <text evidence="16">The sequence shown here is derived from an EMBL/GenBank/DDBJ whole genome shotgun (WGS) entry which is preliminary data.</text>
</comment>
<evidence type="ECO:0000259" key="15">
    <source>
        <dbReference type="PROSITE" id="PS50262"/>
    </source>
</evidence>
<dbReference type="PRINTS" id="PR00245">
    <property type="entry name" value="OLFACTORYR"/>
</dbReference>
<keyword evidence="10 13" id="KW-0675">Receptor</keyword>
<feature type="transmembrane region" description="Helical" evidence="14">
    <location>
        <begin position="40"/>
        <end position="68"/>
    </location>
</feature>
<sequence length="261" mass="29405">MYFFLSQLSLSDLIMANSVGPILLHVLVDQQTTITFAGCLAQFYFFSASLALETLLLTVMMECFLLTIMSYDRYLAICCPLHYNTIMSFLFCIKAIITSWSLSALLTILQAYQVSQLQFCGPNTMDHFFCDFEPLLRLSCSNVFTVRLTASILGIPLLFCSFIVVVLSYTYIIFTVVKMKSISGRKKAFSTCSSHLFVVSLYYGTLNAKYLVPTKEKSSTMGKALSVLYTVITPLFNPIIYSVRNKDFTKAYSKLMAEICS</sequence>
<keyword evidence="17" id="KW-1185">Reference proteome</keyword>
<evidence type="ECO:0000256" key="13">
    <source>
        <dbReference type="RuleBase" id="RU000688"/>
    </source>
</evidence>
<evidence type="ECO:0000256" key="1">
    <source>
        <dbReference type="ARBA" id="ARBA00004651"/>
    </source>
</evidence>
<keyword evidence="6 14" id="KW-1133">Transmembrane helix</keyword>
<feature type="transmembrane region" description="Helical" evidence="14">
    <location>
        <begin position="152"/>
        <end position="176"/>
    </location>
</feature>
<feature type="transmembrane region" description="Helical" evidence="14">
    <location>
        <begin position="89"/>
        <end position="112"/>
    </location>
</feature>
<gene>
    <name evidence="16" type="ORF">SPARVUS_LOCUS11339024</name>
</gene>
<evidence type="ECO:0000256" key="7">
    <source>
        <dbReference type="ARBA" id="ARBA00023040"/>
    </source>
</evidence>
<comment type="similarity">
    <text evidence="13">Belongs to the G-protein coupled receptor 1 family.</text>
</comment>
<dbReference type="PROSITE" id="PS00237">
    <property type="entry name" value="G_PROTEIN_RECEP_F1_1"/>
    <property type="match status" value="1"/>
</dbReference>
<proteinExistence type="inferred from homology"/>
<organism evidence="16 17">
    <name type="scientific">Staurois parvus</name>
    <dbReference type="NCBI Taxonomy" id="386267"/>
    <lineage>
        <taxon>Eukaryota</taxon>
        <taxon>Metazoa</taxon>
        <taxon>Chordata</taxon>
        <taxon>Craniata</taxon>
        <taxon>Vertebrata</taxon>
        <taxon>Euteleostomi</taxon>
        <taxon>Amphibia</taxon>
        <taxon>Batrachia</taxon>
        <taxon>Anura</taxon>
        <taxon>Neobatrachia</taxon>
        <taxon>Ranoidea</taxon>
        <taxon>Ranidae</taxon>
        <taxon>Staurois</taxon>
    </lineage>
</organism>
<evidence type="ECO:0000256" key="8">
    <source>
        <dbReference type="ARBA" id="ARBA00023136"/>
    </source>
</evidence>
<keyword evidence="3 14" id="KW-0716">Sensory transduction</keyword>